<sequence>MEQYVQTLLISNEIELPQQDIPILVDRMADFVQLREEAETEWLDIQNMQLFLIPVGGENHE</sequence>
<evidence type="ECO:0000313" key="2">
    <source>
        <dbReference type="Proteomes" id="UP001597211"/>
    </source>
</evidence>
<accession>A0ABW3S7R7</accession>
<organism evidence="1 2">
    <name type="scientific">Paenibacillus timonensis</name>
    <dbReference type="NCBI Taxonomy" id="225915"/>
    <lineage>
        <taxon>Bacteria</taxon>
        <taxon>Bacillati</taxon>
        <taxon>Bacillota</taxon>
        <taxon>Bacilli</taxon>
        <taxon>Bacillales</taxon>
        <taxon>Paenibacillaceae</taxon>
        <taxon>Paenibacillus</taxon>
    </lineage>
</organism>
<gene>
    <name evidence="1" type="ORF">ACFQ2Z_04075</name>
</gene>
<reference evidence="2" key="1">
    <citation type="journal article" date="2019" name="Int. J. Syst. Evol. Microbiol.">
        <title>The Global Catalogue of Microorganisms (GCM) 10K type strain sequencing project: providing services to taxonomists for standard genome sequencing and annotation.</title>
        <authorList>
            <consortium name="The Broad Institute Genomics Platform"/>
            <consortium name="The Broad Institute Genome Sequencing Center for Infectious Disease"/>
            <person name="Wu L."/>
            <person name="Ma J."/>
        </authorList>
    </citation>
    <scope>NUCLEOTIDE SEQUENCE [LARGE SCALE GENOMIC DNA]</scope>
    <source>
        <strain evidence="2">CCUG 48216</strain>
    </source>
</reference>
<protein>
    <submittedName>
        <fullName evidence="1">Uncharacterized protein</fullName>
    </submittedName>
</protein>
<dbReference type="EMBL" id="JBHTKZ010000004">
    <property type="protein sequence ID" value="MFD1180528.1"/>
    <property type="molecule type" value="Genomic_DNA"/>
</dbReference>
<comment type="caution">
    <text evidence="1">The sequence shown here is derived from an EMBL/GenBank/DDBJ whole genome shotgun (WGS) entry which is preliminary data.</text>
</comment>
<name>A0ABW3S7R7_9BACL</name>
<dbReference type="RefSeq" id="WP_240267784.1">
    <property type="nucleotide sequence ID" value="NZ_JAKSXN010000004.1"/>
</dbReference>
<proteinExistence type="predicted"/>
<evidence type="ECO:0000313" key="1">
    <source>
        <dbReference type="EMBL" id="MFD1180528.1"/>
    </source>
</evidence>
<keyword evidence="2" id="KW-1185">Reference proteome</keyword>
<dbReference type="Proteomes" id="UP001597211">
    <property type="component" value="Unassembled WGS sequence"/>
</dbReference>